<dbReference type="PRINTS" id="PR00633">
    <property type="entry name" value="RCCNDNSATION"/>
</dbReference>
<evidence type="ECO:0000259" key="3">
    <source>
        <dbReference type="Pfam" id="PF25390"/>
    </source>
</evidence>
<dbReference type="PROSITE" id="PS50012">
    <property type="entry name" value="RCC1_3"/>
    <property type="match status" value="7"/>
</dbReference>
<dbReference type="PROSITE" id="PS00626">
    <property type="entry name" value="RCC1_2"/>
    <property type="match status" value="2"/>
</dbReference>
<dbReference type="InterPro" id="IPR009091">
    <property type="entry name" value="RCC1/BLIP-II"/>
</dbReference>
<dbReference type="SUPFAM" id="SSF50985">
    <property type="entry name" value="RCC1/BLIP-II"/>
    <property type="match status" value="2"/>
</dbReference>
<evidence type="ECO:0000256" key="2">
    <source>
        <dbReference type="PROSITE-ProRule" id="PRU00235"/>
    </source>
</evidence>
<feature type="repeat" description="RCC1" evidence="2">
    <location>
        <begin position="43"/>
        <end position="94"/>
    </location>
</feature>
<keyword evidence="1" id="KW-0677">Repeat</keyword>
<evidence type="ECO:0000313" key="5">
    <source>
        <dbReference type="Proteomes" id="UP000325577"/>
    </source>
</evidence>
<evidence type="ECO:0000313" key="4">
    <source>
        <dbReference type="EMBL" id="KAA8547058.1"/>
    </source>
</evidence>
<organism evidence="4 5">
    <name type="scientific">Nyssa sinensis</name>
    <dbReference type="NCBI Taxonomy" id="561372"/>
    <lineage>
        <taxon>Eukaryota</taxon>
        <taxon>Viridiplantae</taxon>
        <taxon>Streptophyta</taxon>
        <taxon>Embryophyta</taxon>
        <taxon>Tracheophyta</taxon>
        <taxon>Spermatophyta</taxon>
        <taxon>Magnoliopsida</taxon>
        <taxon>eudicotyledons</taxon>
        <taxon>Gunneridae</taxon>
        <taxon>Pentapetalae</taxon>
        <taxon>asterids</taxon>
        <taxon>Cornales</taxon>
        <taxon>Nyssaceae</taxon>
        <taxon>Nyssa</taxon>
    </lineage>
</organism>
<keyword evidence="5" id="KW-1185">Reference proteome</keyword>
<feature type="repeat" description="RCC1" evidence="2">
    <location>
        <begin position="201"/>
        <end position="261"/>
    </location>
</feature>
<dbReference type="InterPro" id="IPR000408">
    <property type="entry name" value="Reg_chr_condens"/>
</dbReference>
<reference evidence="4 5" key="1">
    <citation type="submission" date="2019-09" db="EMBL/GenBank/DDBJ databases">
        <title>A chromosome-level genome assembly of the Chinese tupelo Nyssa sinensis.</title>
        <authorList>
            <person name="Yang X."/>
            <person name="Kang M."/>
            <person name="Yang Y."/>
            <person name="Xiong H."/>
            <person name="Wang M."/>
            <person name="Zhang Z."/>
            <person name="Wang Z."/>
            <person name="Wu H."/>
            <person name="Ma T."/>
            <person name="Liu J."/>
            <person name="Xi Z."/>
        </authorList>
    </citation>
    <scope>NUCLEOTIDE SEQUENCE [LARGE SCALE GENOMIC DNA]</scope>
    <source>
        <strain evidence="4">J267</strain>
        <tissue evidence="4">Leaf</tissue>
    </source>
</reference>
<feature type="domain" description="RCC1-like" evidence="3">
    <location>
        <begin position="47"/>
        <end position="459"/>
    </location>
</feature>
<feature type="repeat" description="RCC1" evidence="2">
    <location>
        <begin position="262"/>
        <end position="311"/>
    </location>
</feature>
<sequence length="464" mass="49752">MSMMMKRGCVRVSMSSALGNGKSGLGFLARRWISSQEHSRRKTFPALWGNGDYGRLGLGSVESQWRPFFCSAFDNQSLRDIACGGAHTLFLTETGRVYAAGLNDFGQLGISDDKTYTTEPLEVSGLPKEIIKISAGYHHSSAITVDGELYMWGKNSNGQLGLGKRAAKVVSAPSKVECLLGVTIKMAALGCEHSIAVTDKGEALSWGGGGSGRLGHGHESSILGFLRSTSEYTPRLIKKLEGVKVRSVAAGMLHSACIDENGSVFAFGETAVEKLGFGEAKNATTPSMISNLPFSEEVACGGYHTCVITSGGELYAWGSNENGCLGVGYLPFKYFIQNAELVDVFISAHKYLIFSLVDAFSYISCTDVTHLPERVQGPFLKYPVCKVSCGWKHTAAISEGNVYTWGWGGSHGTFSEDGHSSGGQLGQGNDVDYIEPTMVNFGKNVKALQISCGFNHTAAILEYI</sequence>
<feature type="repeat" description="RCC1" evidence="2">
    <location>
        <begin position="95"/>
        <end position="146"/>
    </location>
</feature>
<gene>
    <name evidence="4" type="ORF">F0562_003487</name>
</gene>
<dbReference type="InterPro" id="IPR058923">
    <property type="entry name" value="RCC1-like_dom"/>
</dbReference>
<dbReference type="Proteomes" id="UP000325577">
    <property type="component" value="Linkage Group LG1"/>
</dbReference>
<feature type="repeat" description="RCC1" evidence="2">
    <location>
        <begin position="147"/>
        <end position="200"/>
    </location>
</feature>
<dbReference type="PANTHER" id="PTHR22872">
    <property type="entry name" value="BTK-BINDING PROTEIN-RELATED"/>
    <property type="match status" value="1"/>
</dbReference>
<dbReference type="AlphaFoldDB" id="A0A5J5BW59"/>
<accession>A0A5J5BW59</accession>
<name>A0A5J5BW59_9ASTE</name>
<feature type="repeat" description="RCC1" evidence="2">
    <location>
        <begin position="400"/>
        <end position="463"/>
    </location>
</feature>
<proteinExistence type="predicted"/>
<feature type="repeat" description="RCC1" evidence="2">
    <location>
        <begin position="312"/>
        <end position="400"/>
    </location>
</feature>
<dbReference type="Pfam" id="PF25390">
    <property type="entry name" value="WD40_RLD"/>
    <property type="match status" value="1"/>
</dbReference>
<evidence type="ECO:0000256" key="1">
    <source>
        <dbReference type="ARBA" id="ARBA00022737"/>
    </source>
</evidence>
<protein>
    <recommendedName>
        <fullName evidence="3">RCC1-like domain-containing protein</fullName>
    </recommendedName>
</protein>
<dbReference type="OrthoDB" id="8068875at2759"/>
<dbReference type="Gene3D" id="2.130.10.30">
    <property type="entry name" value="Regulator of chromosome condensation 1/beta-lactamase-inhibitor protein II"/>
    <property type="match status" value="3"/>
</dbReference>
<dbReference type="InterPro" id="IPR051625">
    <property type="entry name" value="Signaling_Regulatory_Domain"/>
</dbReference>
<dbReference type="EMBL" id="CM018032">
    <property type="protein sequence ID" value="KAA8547058.1"/>
    <property type="molecule type" value="Genomic_DNA"/>
</dbReference>